<comment type="caution">
    <text evidence="1">The sequence shown here is derived from an EMBL/GenBank/DDBJ whole genome shotgun (WGS) entry which is preliminary data.</text>
</comment>
<evidence type="ECO:0000313" key="1">
    <source>
        <dbReference type="EMBL" id="KRY26724.1"/>
    </source>
</evidence>
<dbReference type="OrthoDB" id="5914406at2759"/>
<evidence type="ECO:0000313" key="2">
    <source>
        <dbReference type="Proteomes" id="UP000054776"/>
    </source>
</evidence>
<dbReference type="Proteomes" id="UP000054776">
    <property type="component" value="Unassembled WGS sequence"/>
</dbReference>
<organism evidence="1 2">
    <name type="scientific">Trichinella spiralis</name>
    <name type="common">Trichina worm</name>
    <dbReference type="NCBI Taxonomy" id="6334"/>
    <lineage>
        <taxon>Eukaryota</taxon>
        <taxon>Metazoa</taxon>
        <taxon>Ecdysozoa</taxon>
        <taxon>Nematoda</taxon>
        <taxon>Enoplea</taxon>
        <taxon>Dorylaimia</taxon>
        <taxon>Trichinellida</taxon>
        <taxon>Trichinellidae</taxon>
        <taxon>Trichinella</taxon>
    </lineage>
</organism>
<dbReference type="EMBL" id="JYDH01000352">
    <property type="protein sequence ID" value="KRY26724.1"/>
    <property type="molecule type" value="Genomic_DNA"/>
</dbReference>
<accession>A0A0V1APP2</accession>
<protein>
    <submittedName>
        <fullName evidence="1">Uncharacterized protein</fullName>
    </submittedName>
</protein>
<sequence length="66" mass="7350">MGRLRLSHPGTSSCLPFMKDLPTYSWIFEVPHSKAEELGVQLDPAKFVCDFETALIPAIQGNFPNT</sequence>
<keyword evidence="2" id="KW-1185">Reference proteome</keyword>
<name>A0A0V1APP2_TRISP</name>
<dbReference type="InParanoid" id="A0A0V1APP2"/>
<reference evidence="1 2" key="1">
    <citation type="submission" date="2015-01" db="EMBL/GenBank/DDBJ databases">
        <title>Evolution of Trichinella species and genotypes.</title>
        <authorList>
            <person name="Korhonen P.K."/>
            <person name="Edoardo P."/>
            <person name="Giuseppe L.R."/>
            <person name="Gasser R.B."/>
        </authorList>
    </citation>
    <scope>NUCLEOTIDE SEQUENCE [LARGE SCALE GENOMIC DNA]</scope>
    <source>
        <strain evidence="1">ISS3</strain>
    </source>
</reference>
<proteinExistence type="predicted"/>
<gene>
    <name evidence="1" type="ORF">T01_26</name>
</gene>
<dbReference type="AlphaFoldDB" id="A0A0V1APP2"/>